<dbReference type="OrthoDB" id="204360at2157"/>
<feature type="coiled-coil region" evidence="1">
    <location>
        <begin position="126"/>
        <end position="153"/>
    </location>
</feature>
<sequence length="381" mass="43131">MNDAVTNVEPVAAAATAAAELRERYDERRSIESRIDEVGRDRVEAAADAYRRAVRVLDRYEEDATGTGDFGSYVRFEGEFEAATDVDDDVPAGEAFAAANEAVDKRRLSESDFDAAREALEPAGEYVSLLEERDEAVDEYRRARHDASEARDQLADHLADREAVADRDHVDLDAPVDRIREPVERYNEAIQDDFEEFLKTESTREVFALLETADRYPLVEIDQPPRDLREYAADHAAGEEPLPTLLEYADYSQSKLDHYVDDPGALRTAVAVHRTWIDRLDGEPFTLAWPPAPAEELRYRIKELTPLASRFADEETVALLRTVRDRTREDDYERTREAAVTRAELDEIDREMLASGEIHDRVAAARDVLDLIETVLAETAE</sequence>
<keyword evidence="3" id="KW-1185">Reference proteome</keyword>
<organism evidence="2 3">
    <name type="scientific">Halopenitus malekzadehii</name>
    <dbReference type="NCBI Taxonomy" id="1267564"/>
    <lineage>
        <taxon>Archaea</taxon>
        <taxon>Methanobacteriati</taxon>
        <taxon>Methanobacteriota</taxon>
        <taxon>Stenosarchaea group</taxon>
        <taxon>Halobacteria</taxon>
        <taxon>Halobacteriales</taxon>
        <taxon>Haloferacaceae</taxon>
        <taxon>Halopenitus</taxon>
    </lineage>
</organism>
<accession>A0A1H6IKL6</accession>
<dbReference type="EMBL" id="FNWU01000003">
    <property type="protein sequence ID" value="SEH49531.1"/>
    <property type="molecule type" value="Genomic_DNA"/>
</dbReference>
<protein>
    <submittedName>
        <fullName evidence="2">Uncharacterized protein</fullName>
    </submittedName>
</protein>
<dbReference type="InterPro" id="IPR055542">
    <property type="entry name" value="DUF7118"/>
</dbReference>
<dbReference type="STRING" id="1267564.SAMN05192561_10387"/>
<dbReference type="Pfam" id="PF23432">
    <property type="entry name" value="DUF7118"/>
    <property type="match status" value="1"/>
</dbReference>
<evidence type="ECO:0000313" key="2">
    <source>
        <dbReference type="EMBL" id="SEH49531.1"/>
    </source>
</evidence>
<evidence type="ECO:0000313" key="3">
    <source>
        <dbReference type="Proteomes" id="UP000199215"/>
    </source>
</evidence>
<gene>
    <name evidence="2" type="ORF">SAMN05192561_10387</name>
</gene>
<reference evidence="2 3" key="1">
    <citation type="submission" date="2016-10" db="EMBL/GenBank/DDBJ databases">
        <authorList>
            <person name="de Groot N.N."/>
        </authorList>
    </citation>
    <scope>NUCLEOTIDE SEQUENCE [LARGE SCALE GENOMIC DNA]</scope>
    <source>
        <strain evidence="2 3">IBRC-M10418</strain>
    </source>
</reference>
<name>A0A1H6IKL6_9EURY</name>
<dbReference type="AlphaFoldDB" id="A0A1H6IKL6"/>
<keyword evidence="1" id="KW-0175">Coiled coil</keyword>
<evidence type="ECO:0000256" key="1">
    <source>
        <dbReference type="SAM" id="Coils"/>
    </source>
</evidence>
<dbReference type="Proteomes" id="UP000199215">
    <property type="component" value="Unassembled WGS sequence"/>
</dbReference>
<proteinExistence type="predicted"/>
<dbReference type="RefSeq" id="WP_092816620.1">
    <property type="nucleotide sequence ID" value="NZ_FNWU01000003.1"/>
</dbReference>